<dbReference type="OrthoDB" id="3353471at2759"/>
<feature type="region of interest" description="Disordered" evidence="1">
    <location>
        <begin position="1"/>
        <end position="22"/>
    </location>
</feature>
<proteinExistence type="predicted"/>
<evidence type="ECO:0000313" key="2">
    <source>
        <dbReference type="EMBL" id="KIK34665.1"/>
    </source>
</evidence>
<keyword evidence="3" id="KW-1185">Reference proteome</keyword>
<reference evidence="3" key="2">
    <citation type="submission" date="2015-01" db="EMBL/GenBank/DDBJ databases">
        <title>Evolutionary Origins and Diversification of the Mycorrhizal Mutualists.</title>
        <authorList>
            <consortium name="DOE Joint Genome Institute"/>
            <consortium name="Mycorrhizal Genomics Consortium"/>
            <person name="Kohler A."/>
            <person name="Kuo A."/>
            <person name="Nagy L.G."/>
            <person name="Floudas D."/>
            <person name="Copeland A."/>
            <person name="Barry K.W."/>
            <person name="Cichocki N."/>
            <person name="Veneault-Fourrey C."/>
            <person name="LaButti K."/>
            <person name="Lindquist E.A."/>
            <person name="Lipzen A."/>
            <person name="Lundell T."/>
            <person name="Morin E."/>
            <person name="Murat C."/>
            <person name="Riley R."/>
            <person name="Ohm R."/>
            <person name="Sun H."/>
            <person name="Tunlid A."/>
            <person name="Henrissat B."/>
            <person name="Grigoriev I.V."/>
            <person name="Hibbett D.S."/>
            <person name="Martin F."/>
        </authorList>
    </citation>
    <scope>NUCLEOTIDE SEQUENCE [LARGE SCALE GENOMIC DNA]</scope>
    <source>
        <strain evidence="3">UH-Slu-Lm8-n1</strain>
    </source>
</reference>
<evidence type="ECO:0000256" key="1">
    <source>
        <dbReference type="SAM" id="MobiDB-lite"/>
    </source>
</evidence>
<evidence type="ECO:0000313" key="3">
    <source>
        <dbReference type="Proteomes" id="UP000054485"/>
    </source>
</evidence>
<dbReference type="STRING" id="930992.A0A0C9ZAU0"/>
<dbReference type="InParanoid" id="A0A0C9ZAU0"/>
<accession>A0A0C9ZAU0</accession>
<dbReference type="Proteomes" id="UP000054485">
    <property type="component" value="Unassembled WGS sequence"/>
</dbReference>
<dbReference type="EMBL" id="KN835720">
    <property type="protein sequence ID" value="KIK34665.1"/>
    <property type="molecule type" value="Genomic_DNA"/>
</dbReference>
<name>A0A0C9ZAU0_9AGAM</name>
<organism evidence="2 3">
    <name type="scientific">Suillus luteus UH-Slu-Lm8-n1</name>
    <dbReference type="NCBI Taxonomy" id="930992"/>
    <lineage>
        <taxon>Eukaryota</taxon>
        <taxon>Fungi</taxon>
        <taxon>Dikarya</taxon>
        <taxon>Basidiomycota</taxon>
        <taxon>Agaricomycotina</taxon>
        <taxon>Agaricomycetes</taxon>
        <taxon>Agaricomycetidae</taxon>
        <taxon>Boletales</taxon>
        <taxon>Suillineae</taxon>
        <taxon>Suillaceae</taxon>
        <taxon>Suillus</taxon>
    </lineage>
</organism>
<dbReference type="HOGENOM" id="CLU_2147532_0_0_1"/>
<dbReference type="AlphaFoldDB" id="A0A0C9ZAU0"/>
<protein>
    <submittedName>
        <fullName evidence="2">Uncharacterized protein</fullName>
    </submittedName>
</protein>
<reference evidence="2 3" key="1">
    <citation type="submission" date="2014-04" db="EMBL/GenBank/DDBJ databases">
        <authorList>
            <consortium name="DOE Joint Genome Institute"/>
            <person name="Kuo A."/>
            <person name="Ruytinx J."/>
            <person name="Rineau F."/>
            <person name="Colpaert J."/>
            <person name="Kohler A."/>
            <person name="Nagy L.G."/>
            <person name="Floudas D."/>
            <person name="Copeland A."/>
            <person name="Barry K.W."/>
            <person name="Cichocki N."/>
            <person name="Veneault-Fourrey C."/>
            <person name="LaButti K."/>
            <person name="Lindquist E.A."/>
            <person name="Lipzen A."/>
            <person name="Lundell T."/>
            <person name="Morin E."/>
            <person name="Murat C."/>
            <person name="Sun H."/>
            <person name="Tunlid A."/>
            <person name="Henrissat B."/>
            <person name="Grigoriev I.V."/>
            <person name="Hibbett D.S."/>
            <person name="Martin F."/>
            <person name="Nordberg H.P."/>
            <person name="Cantor M.N."/>
            <person name="Hua S.X."/>
        </authorList>
    </citation>
    <scope>NUCLEOTIDE SEQUENCE [LARGE SCALE GENOMIC DNA]</scope>
    <source>
        <strain evidence="2 3">UH-Slu-Lm8-n1</strain>
    </source>
</reference>
<sequence>MSCSQEVRDPPSHPRLDKTSVSGAEKHVIIQGTITDVDHNRCIPRVHDITLGPSTNVVEHRRTFNGCQGLTLERAVLDVRTDAFAHGQLYTVLLRVRNRDDIRALFSRTKKG</sequence>
<gene>
    <name evidence="2" type="ORF">CY34DRAFT_97558</name>
</gene>